<evidence type="ECO:0000256" key="10">
    <source>
        <dbReference type="ARBA" id="ARBA00023201"/>
    </source>
</evidence>
<dbReference type="PRINTS" id="PR01084">
    <property type="entry name" value="NAHEXCHNGR"/>
</dbReference>
<dbReference type="EMBL" id="CAKOGP040002380">
    <property type="protein sequence ID" value="CAJ1968367.1"/>
    <property type="molecule type" value="Genomic_DNA"/>
</dbReference>
<dbReference type="Proteomes" id="UP001295423">
    <property type="component" value="Unassembled WGS sequence"/>
</dbReference>
<evidence type="ECO:0000313" key="16">
    <source>
        <dbReference type="EMBL" id="CAJ1968367.1"/>
    </source>
</evidence>
<keyword evidence="8" id="KW-0406">Ion transport</keyword>
<keyword evidence="7" id="KW-0915">Sodium</keyword>
<name>A0AAD2GAX1_9STRA</name>
<dbReference type="GO" id="GO:0098719">
    <property type="term" value="P:sodium ion import across plasma membrane"/>
    <property type="evidence" value="ECO:0007669"/>
    <property type="project" value="TreeGrafter"/>
</dbReference>
<keyword evidence="5 14" id="KW-1133">Transmembrane helix</keyword>
<keyword evidence="2" id="KW-0813">Transport</keyword>
<evidence type="ECO:0000256" key="13">
    <source>
        <dbReference type="ARBA" id="ARBA00042692"/>
    </source>
</evidence>
<dbReference type="GO" id="GO:0015386">
    <property type="term" value="F:potassium:proton antiporter activity"/>
    <property type="evidence" value="ECO:0007669"/>
    <property type="project" value="TreeGrafter"/>
</dbReference>
<comment type="subcellular location">
    <subcellularLocation>
        <location evidence="1">Golgi apparatus membrane</location>
        <topology evidence="1">Multi-pass membrane protein</topology>
    </subcellularLocation>
</comment>
<feature type="transmembrane region" description="Helical" evidence="14">
    <location>
        <begin position="433"/>
        <end position="451"/>
    </location>
</feature>
<evidence type="ECO:0000256" key="1">
    <source>
        <dbReference type="ARBA" id="ARBA00004653"/>
    </source>
</evidence>
<reference evidence="16" key="1">
    <citation type="submission" date="2023-08" db="EMBL/GenBank/DDBJ databases">
        <authorList>
            <person name="Audoor S."/>
            <person name="Bilcke G."/>
        </authorList>
    </citation>
    <scope>NUCLEOTIDE SEQUENCE</scope>
</reference>
<dbReference type="Pfam" id="PF00999">
    <property type="entry name" value="Na_H_Exchanger"/>
    <property type="match status" value="1"/>
</dbReference>
<dbReference type="PANTHER" id="PTHR10110">
    <property type="entry name" value="SODIUM/HYDROGEN EXCHANGER"/>
    <property type="match status" value="1"/>
</dbReference>
<evidence type="ECO:0000256" key="5">
    <source>
        <dbReference type="ARBA" id="ARBA00022989"/>
    </source>
</evidence>
<dbReference type="Gene3D" id="6.10.140.1330">
    <property type="match status" value="1"/>
</dbReference>
<sequence>MTSGTTRQIEIFFLCFFGLLLILLFLSKFLHNRPKLHSILSEPALTVVFGIICSFVIKALQRIDASSVGDDDESDSAYLAEAILEFPTRVFFMALLPPILFNSGYQLQRELFHRHFGAISLFACVGTCISGFTVGYLLYMAKPYFGSDFDPTLLELMTFGSLLAATDTVSVVSIMNSKKVDPHLYSLVFGESALNDAVAIVLFHTMADFMVQHGENMDHDSFVEYVWAYFLSFLVEALCSPLLGIVFAFGMALTLRYGDLKEHALIELSVFLLPIYISYILAEVLGMSGMITVFFTGMFAKRYMEPNVATKTAQHADVFFQLAAFLAETSIFLELGLSVFGLSGNYYWKFIGISLVVSLVGRALSIYPLAVIHNLSLTRLKRKEDNANNSNNKTESTMDDSVPSQGSHLTNAVSNASFETPVNKRDKLIPLKFMHFLWFAGLRGAVAYACARKFPDIYGHNAEFVAATMVIVVFTIVFMGGATELVMVKLKISVDVDEREYMRHWHSRRKLKGFLHRFEYQFLYKCAVEKEDERELPAEPIQEMATWEVSNTPIQATSFGKTVLANQADSHHFEHRMDNYINGGVVVIDRLNQQRFSTRTLSDDSMSFDYRNASDPSAVQCCAQII</sequence>
<gene>
    <name evidence="16" type="ORF">CYCCA115_LOCUS23204</name>
</gene>
<evidence type="ECO:0000259" key="15">
    <source>
        <dbReference type="Pfam" id="PF00999"/>
    </source>
</evidence>
<feature type="transmembrane region" description="Helical" evidence="14">
    <location>
        <begin position="12"/>
        <end position="30"/>
    </location>
</feature>
<feature type="transmembrane region" description="Helical" evidence="14">
    <location>
        <begin position="153"/>
        <end position="172"/>
    </location>
</feature>
<organism evidence="16 17">
    <name type="scientific">Cylindrotheca closterium</name>
    <dbReference type="NCBI Taxonomy" id="2856"/>
    <lineage>
        <taxon>Eukaryota</taxon>
        <taxon>Sar</taxon>
        <taxon>Stramenopiles</taxon>
        <taxon>Ochrophyta</taxon>
        <taxon>Bacillariophyta</taxon>
        <taxon>Bacillariophyceae</taxon>
        <taxon>Bacillariophycidae</taxon>
        <taxon>Bacillariales</taxon>
        <taxon>Bacillariaceae</taxon>
        <taxon>Cylindrotheca</taxon>
    </lineage>
</organism>
<keyword evidence="6" id="KW-0333">Golgi apparatus</keyword>
<evidence type="ECO:0000256" key="14">
    <source>
        <dbReference type="SAM" id="Phobius"/>
    </source>
</evidence>
<keyword evidence="3" id="KW-0050">Antiport</keyword>
<evidence type="ECO:0000256" key="2">
    <source>
        <dbReference type="ARBA" id="ARBA00022448"/>
    </source>
</evidence>
<evidence type="ECO:0000256" key="11">
    <source>
        <dbReference type="ARBA" id="ARBA00040570"/>
    </source>
</evidence>
<dbReference type="GO" id="GO:0005886">
    <property type="term" value="C:plasma membrane"/>
    <property type="evidence" value="ECO:0007669"/>
    <property type="project" value="TreeGrafter"/>
</dbReference>
<feature type="transmembrane region" description="Helical" evidence="14">
    <location>
        <begin position="36"/>
        <end position="57"/>
    </location>
</feature>
<feature type="transmembrane region" description="Helical" evidence="14">
    <location>
        <begin position="227"/>
        <end position="252"/>
    </location>
</feature>
<evidence type="ECO:0000313" key="17">
    <source>
        <dbReference type="Proteomes" id="UP001295423"/>
    </source>
</evidence>
<feature type="transmembrane region" description="Helical" evidence="14">
    <location>
        <begin position="316"/>
        <end position="340"/>
    </location>
</feature>
<evidence type="ECO:0000256" key="6">
    <source>
        <dbReference type="ARBA" id="ARBA00023034"/>
    </source>
</evidence>
<feature type="transmembrane region" description="Helical" evidence="14">
    <location>
        <begin position="116"/>
        <end position="141"/>
    </location>
</feature>
<evidence type="ECO:0000256" key="7">
    <source>
        <dbReference type="ARBA" id="ARBA00023053"/>
    </source>
</evidence>
<dbReference type="PANTHER" id="PTHR10110:SF191">
    <property type="entry name" value="SODIUM_HYDROGEN EXCHANGER 8"/>
    <property type="match status" value="1"/>
</dbReference>
<dbReference type="InterPro" id="IPR018422">
    <property type="entry name" value="Cation/H_exchanger_CPA1"/>
</dbReference>
<keyword evidence="9 14" id="KW-0472">Membrane</keyword>
<feature type="transmembrane region" description="Helical" evidence="14">
    <location>
        <begin position="463"/>
        <end position="482"/>
    </location>
</feature>
<evidence type="ECO:0000256" key="8">
    <source>
        <dbReference type="ARBA" id="ARBA00023065"/>
    </source>
</evidence>
<dbReference type="InterPro" id="IPR004709">
    <property type="entry name" value="NaH_exchanger"/>
</dbReference>
<dbReference type="AlphaFoldDB" id="A0AAD2GAX1"/>
<keyword evidence="17" id="KW-1185">Reference proteome</keyword>
<protein>
    <recommendedName>
        <fullName evidence="11">Sodium/hydrogen exchanger 8</fullName>
    </recommendedName>
    <alternativeName>
        <fullName evidence="12">Na(+)/H(+) exchanger 8</fullName>
    </alternativeName>
    <alternativeName>
        <fullName evidence="13">Solute carrier family 9 member 8</fullName>
    </alternativeName>
</protein>
<keyword evidence="4 14" id="KW-0812">Transmembrane</keyword>
<keyword evidence="10" id="KW-0739">Sodium transport</keyword>
<dbReference type="GO" id="GO:0000139">
    <property type="term" value="C:Golgi membrane"/>
    <property type="evidence" value="ECO:0007669"/>
    <property type="project" value="UniProtKB-SubCell"/>
</dbReference>
<evidence type="ECO:0000256" key="12">
    <source>
        <dbReference type="ARBA" id="ARBA00042291"/>
    </source>
</evidence>
<dbReference type="GO" id="GO:0051453">
    <property type="term" value="P:regulation of intracellular pH"/>
    <property type="evidence" value="ECO:0007669"/>
    <property type="project" value="TreeGrafter"/>
</dbReference>
<evidence type="ECO:0000256" key="9">
    <source>
        <dbReference type="ARBA" id="ARBA00023136"/>
    </source>
</evidence>
<comment type="caution">
    <text evidence="16">The sequence shown here is derived from an EMBL/GenBank/DDBJ whole genome shotgun (WGS) entry which is preliminary data.</text>
</comment>
<proteinExistence type="predicted"/>
<feature type="transmembrane region" description="Helical" evidence="14">
    <location>
        <begin position="346"/>
        <end position="372"/>
    </location>
</feature>
<accession>A0AAD2GAX1</accession>
<dbReference type="GO" id="GO:0015385">
    <property type="term" value="F:sodium:proton antiporter activity"/>
    <property type="evidence" value="ECO:0007669"/>
    <property type="project" value="InterPro"/>
</dbReference>
<feature type="domain" description="Cation/H+ exchanger transmembrane" evidence="15">
    <location>
        <begin position="23"/>
        <end position="487"/>
    </location>
</feature>
<evidence type="ECO:0000256" key="3">
    <source>
        <dbReference type="ARBA" id="ARBA00022449"/>
    </source>
</evidence>
<evidence type="ECO:0000256" key="4">
    <source>
        <dbReference type="ARBA" id="ARBA00022692"/>
    </source>
</evidence>
<dbReference type="InterPro" id="IPR006153">
    <property type="entry name" value="Cation/H_exchanger_TM"/>
</dbReference>